<keyword evidence="5" id="KW-1003">Cell membrane</keyword>
<evidence type="ECO:0000256" key="9">
    <source>
        <dbReference type="ARBA" id="ARBA00023143"/>
    </source>
</evidence>
<evidence type="ECO:0000256" key="7">
    <source>
        <dbReference type="ARBA" id="ARBA00022779"/>
    </source>
</evidence>
<evidence type="ECO:0000256" key="2">
    <source>
        <dbReference type="ARBA" id="ARBA00004202"/>
    </source>
</evidence>
<keyword evidence="12" id="KW-0966">Cell projection</keyword>
<dbReference type="Pfam" id="PF01052">
    <property type="entry name" value="FliMN_C"/>
    <property type="match status" value="1"/>
</dbReference>
<organism evidence="12 13">
    <name type="scientific">Candidatus Enterococcus avicola</name>
    <dbReference type="NCBI Taxonomy" id="2838561"/>
    <lineage>
        <taxon>Bacteria</taxon>
        <taxon>Bacillati</taxon>
        <taxon>Bacillota</taxon>
        <taxon>Bacilli</taxon>
        <taxon>Lactobacillales</taxon>
        <taxon>Enterococcaceae</taxon>
        <taxon>Enterococcus</taxon>
    </lineage>
</organism>
<evidence type="ECO:0000256" key="4">
    <source>
        <dbReference type="ARBA" id="ARBA00021898"/>
    </source>
</evidence>
<feature type="domain" description="Flagellar motor switch protein FliN-like C-terminal" evidence="11">
    <location>
        <begin position="260"/>
        <end position="330"/>
    </location>
</feature>
<dbReference type="Gene3D" id="2.30.330.10">
    <property type="entry name" value="SpoA-like"/>
    <property type="match status" value="1"/>
</dbReference>
<evidence type="ECO:0000256" key="10">
    <source>
        <dbReference type="NCBIfam" id="TIGR01397"/>
    </source>
</evidence>
<dbReference type="Gene3D" id="3.40.1550.10">
    <property type="entry name" value="CheC-like"/>
    <property type="match status" value="1"/>
</dbReference>
<dbReference type="PANTHER" id="PTHR30034">
    <property type="entry name" value="FLAGELLAR MOTOR SWITCH PROTEIN FLIM"/>
    <property type="match status" value="1"/>
</dbReference>
<evidence type="ECO:0000256" key="3">
    <source>
        <dbReference type="ARBA" id="ARBA00011049"/>
    </source>
</evidence>
<sequence length="336" mass="38579">MDQVLSQQEIDRLLSAMTSGELDQQVVEEENELSKIKDYDFRRPTKLSKEYVNTLHMIFEDFSKMGSGVLSTSLRTNVQLQLAAIEQISYDEFIHSIPKFTLLGMFRSQPLNGIQMLEMNPQLCMLLVELLCGGLEIRQTQKVEEDFSEKKSFTDIELSILESVVQNLTEVYEHAWKDIAELNTVVEGLDTNPQLMQNMSPNEPVILATFTVKILEMTTFINLCIPYVFFEGIIDKLSFRNWFDTNKTVNSEDTDELQKSINSVYLELEVLLGNAQMSLSDFLYLAPGDVIKLDRKITEPLVTYIEGKPFYRVRPGRKDSQLAIELIDKIEGEEDE</sequence>
<keyword evidence="6" id="KW-0145">Chemotaxis</keyword>
<dbReference type="NCBIfam" id="TIGR01397">
    <property type="entry name" value="fliM_switch"/>
    <property type="match status" value="1"/>
</dbReference>
<dbReference type="Proteomes" id="UP000824063">
    <property type="component" value="Unassembled WGS sequence"/>
</dbReference>
<evidence type="ECO:0000313" key="13">
    <source>
        <dbReference type="Proteomes" id="UP000824063"/>
    </source>
</evidence>
<comment type="subcellular location">
    <subcellularLocation>
        <location evidence="1">Bacterial flagellum basal body</location>
    </subcellularLocation>
    <subcellularLocation>
        <location evidence="2">Cell membrane</location>
        <topology evidence="2">Peripheral membrane protein</topology>
    </subcellularLocation>
</comment>
<keyword evidence="12" id="KW-0282">Flagellum</keyword>
<accession>A0A9D2F6I1</accession>
<name>A0A9D2F6I1_9ENTE</name>
<evidence type="ECO:0000256" key="1">
    <source>
        <dbReference type="ARBA" id="ARBA00004117"/>
    </source>
</evidence>
<comment type="similarity">
    <text evidence="3">Belongs to the FliM family.</text>
</comment>
<evidence type="ECO:0000259" key="11">
    <source>
        <dbReference type="Pfam" id="PF01052"/>
    </source>
</evidence>
<evidence type="ECO:0000313" key="12">
    <source>
        <dbReference type="EMBL" id="HIZ53001.1"/>
    </source>
</evidence>
<dbReference type="InterPro" id="IPR028976">
    <property type="entry name" value="CheC-like_sf"/>
</dbReference>
<dbReference type="InterPro" id="IPR001689">
    <property type="entry name" value="Flag_FliM"/>
</dbReference>
<evidence type="ECO:0000256" key="8">
    <source>
        <dbReference type="ARBA" id="ARBA00023136"/>
    </source>
</evidence>
<dbReference type="GO" id="GO:0071978">
    <property type="term" value="P:bacterial-type flagellum-dependent swarming motility"/>
    <property type="evidence" value="ECO:0007669"/>
    <property type="project" value="TreeGrafter"/>
</dbReference>
<gene>
    <name evidence="12" type="primary">fliM</name>
    <name evidence="12" type="ORF">IAA20_03545</name>
</gene>
<dbReference type="AlphaFoldDB" id="A0A9D2F6I1"/>
<dbReference type="CDD" id="cd17908">
    <property type="entry name" value="FliM"/>
    <property type="match status" value="1"/>
</dbReference>
<dbReference type="SUPFAM" id="SSF103039">
    <property type="entry name" value="CheC-like"/>
    <property type="match status" value="1"/>
</dbReference>
<comment type="caution">
    <text evidence="12">The sequence shown here is derived from an EMBL/GenBank/DDBJ whole genome shotgun (WGS) entry which is preliminary data.</text>
</comment>
<dbReference type="GO" id="GO:0005886">
    <property type="term" value="C:plasma membrane"/>
    <property type="evidence" value="ECO:0007669"/>
    <property type="project" value="UniProtKB-SubCell"/>
</dbReference>
<dbReference type="GO" id="GO:0050918">
    <property type="term" value="P:positive chemotaxis"/>
    <property type="evidence" value="ECO:0007669"/>
    <property type="project" value="TreeGrafter"/>
</dbReference>
<dbReference type="PIRSF" id="PIRSF002888">
    <property type="entry name" value="FliM"/>
    <property type="match status" value="1"/>
</dbReference>
<dbReference type="PANTHER" id="PTHR30034:SF6">
    <property type="entry name" value="YOP PROTEINS TRANSLOCATION PROTEIN Q"/>
    <property type="match status" value="1"/>
</dbReference>
<dbReference type="SUPFAM" id="SSF101801">
    <property type="entry name" value="Surface presentation of antigens (SPOA)"/>
    <property type="match status" value="1"/>
</dbReference>
<protein>
    <recommendedName>
        <fullName evidence="4 10">Flagellar motor switch protein FliM</fullName>
    </recommendedName>
</protein>
<evidence type="ECO:0000256" key="6">
    <source>
        <dbReference type="ARBA" id="ARBA00022500"/>
    </source>
</evidence>
<dbReference type="InterPro" id="IPR001543">
    <property type="entry name" value="FliN-like_C"/>
</dbReference>
<reference evidence="12" key="2">
    <citation type="submission" date="2021-04" db="EMBL/GenBank/DDBJ databases">
        <authorList>
            <person name="Gilroy R."/>
        </authorList>
    </citation>
    <scope>NUCLEOTIDE SEQUENCE</scope>
    <source>
        <strain evidence="12">CHK172-16539</strain>
    </source>
</reference>
<keyword evidence="9" id="KW-0975">Bacterial flagellum</keyword>
<reference evidence="12" key="1">
    <citation type="journal article" date="2021" name="PeerJ">
        <title>Extensive microbial diversity within the chicken gut microbiome revealed by metagenomics and culture.</title>
        <authorList>
            <person name="Gilroy R."/>
            <person name="Ravi A."/>
            <person name="Getino M."/>
            <person name="Pursley I."/>
            <person name="Horton D.L."/>
            <person name="Alikhan N.F."/>
            <person name="Baker D."/>
            <person name="Gharbi K."/>
            <person name="Hall N."/>
            <person name="Watson M."/>
            <person name="Adriaenssens E.M."/>
            <person name="Foster-Nyarko E."/>
            <person name="Jarju S."/>
            <person name="Secka A."/>
            <person name="Antonio M."/>
            <person name="Oren A."/>
            <person name="Chaudhuri R.R."/>
            <person name="La Ragione R."/>
            <person name="Hildebrand F."/>
            <person name="Pallen M.J."/>
        </authorList>
    </citation>
    <scope>NUCLEOTIDE SEQUENCE</scope>
    <source>
        <strain evidence="12">CHK172-16539</strain>
    </source>
</reference>
<dbReference type="InterPro" id="IPR036429">
    <property type="entry name" value="SpoA-like_sf"/>
</dbReference>
<keyword evidence="8" id="KW-0472">Membrane</keyword>
<dbReference type="GO" id="GO:0009425">
    <property type="term" value="C:bacterial-type flagellum basal body"/>
    <property type="evidence" value="ECO:0007669"/>
    <property type="project" value="UniProtKB-SubCell"/>
</dbReference>
<proteinExistence type="inferred from homology"/>
<dbReference type="GO" id="GO:0003774">
    <property type="term" value="F:cytoskeletal motor activity"/>
    <property type="evidence" value="ECO:0007669"/>
    <property type="project" value="InterPro"/>
</dbReference>
<keyword evidence="12" id="KW-0969">Cilium</keyword>
<keyword evidence="7" id="KW-0283">Flagellar rotation</keyword>
<dbReference type="PRINTS" id="PR00955">
    <property type="entry name" value="FLGMOTORFLIM"/>
</dbReference>
<dbReference type="Pfam" id="PF02154">
    <property type="entry name" value="FliM"/>
    <property type="match status" value="1"/>
</dbReference>
<evidence type="ECO:0000256" key="5">
    <source>
        <dbReference type="ARBA" id="ARBA00022475"/>
    </source>
</evidence>
<dbReference type="EMBL" id="DXBN01000084">
    <property type="protein sequence ID" value="HIZ53001.1"/>
    <property type="molecule type" value="Genomic_DNA"/>
</dbReference>